<dbReference type="InterPro" id="IPR034804">
    <property type="entry name" value="SQR/QFR_C/D"/>
</dbReference>
<evidence type="ECO:0000256" key="1">
    <source>
        <dbReference type="ARBA" id="ARBA00022475"/>
    </source>
</evidence>
<keyword evidence="7" id="KW-1185">Reference proteome</keyword>
<feature type="transmembrane region" description="Helical" evidence="5">
    <location>
        <begin position="111"/>
        <end position="131"/>
    </location>
</feature>
<dbReference type="Gene3D" id="1.20.1300.10">
    <property type="entry name" value="Fumarate reductase/succinate dehydrogenase, transmembrane subunit"/>
    <property type="match status" value="1"/>
</dbReference>
<dbReference type="InterPro" id="IPR003510">
    <property type="entry name" value="Fumarate_red_C"/>
</dbReference>
<dbReference type="Pfam" id="PF02300">
    <property type="entry name" value="Fumarate_red_C"/>
    <property type="match status" value="1"/>
</dbReference>
<name>A0ABS8W806_9GAMM</name>
<accession>A0ABS8W806</accession>
<dbReference type="CDD" id="cd00546">
    <property type="entry name" value="QFR_TypeD_subunitC"/>
    <property type="match status" value="1"/>
</dbReference>
<evidence type="ECO:0000256" key="2">
    <source>
        <dbReference type="ARBA" id="ARBA00022692"/>
    </source>
</evidence>
<evidence type="ECO:0000256" key="4">
    <source>
        <dbReference type="ARBA" id="ARBA00023136"/>
    </source>
</evidence>
<dbReference type="EMBL" id="JAIMJA010000008">
    <property type="protein sequence ID" value="MCE2595134.1"/>
    <property type="molecule type" value="Genomic_DNA"/>
</dbReference>
<protein>
    <submittedName>
        <fullName evidence="6">Fumarate reductase subunit C</fullName>
    </submittedName>
</protein>
<comment type="caution">
    <text evidence="6">The sequence shown here is derived from an EMBL/GenBank/DDBJ whole genome shotgun (WGS) entry which is preliminary data.</text>
</comment>
<dbReference type="RefSeq" id="WP_233052628.1">
    <property type="nucleotide sequence ID" value="NZ_JAIMJA010000008.1"/>
</dbReference>
<keyword evidence="4 5" id="KW-0472">Membrane</keyword>
<organism evidence="6 7">
    <name type="scientific">Motilimonas cestriensis</name>
    <dbReference type="NCBI Taxonomy" id="2742685"/>
    <lineage>
        <taxon>Bacteria</taxon>
        <taxon>Pseudomonadati</taxon>
        <taxon>Pseudomonadota</taxon>
        <taxon>Gammaproteobacteria</taxon>
        <taxon>Alteromonadales</taxon>
        <taxon>Alteromonadales genera incertae sedis</taxon>
        <taxon>Motilimonas</taxon>
    </lineage>
</organism>
<feature type="transmembrane region" description="Helical" evidence="5">
    <location>
        <begin position="29"/>
        <end position="51"/>
    </location>
</feature>
<dbReference type="Proteomes" id="UP001201273">
    <property type="component" value="Unassembled WGS sequence"/>
</dbReference>
<keyword evidence="2 5" id="KW-0812">Transmembrane</keyword>
<sequence>MNNPASKRKPYQRELPVDWWLKHAFYTKYMIREGTSIAITIYSCILAWGLLRLSQGPEAWQGWLDALQHPIAILFHIIALGLALYHTVTWFDLAPKAADIWLKGKKLDDKFIVIGHYAGFVLASLAALIIITL</sequence>
<feature type="transmembrane region" description="Helical" evidence="5">
    <location>
        <begin position="71"/>
        <end position="91"/>
    </location>
</feature>
<dbReference type="SUPFAM" id="SSF81343">
    <property type="entry name" value="Fumarate reductase respiratory complex transmembrane subunits"/>
    <property type="match status" value="1"/>
</dbReference>
<proteinExistence type="predicted"/>
<keyword evidence="3 5" id="KW-1133">Transmembrane helix</keyword>
<evidence type="ECO:0000256" key="3">
    <source>
        <dbReference type="ARBA" id="ARBA00022989"/>
    </source>
</evidence>
<evidence type="ECO:0000256" key="5">
    <source>
        <dbReference type="SAM" id="Phobius"/>
    </source>
</evidence>
<gene>
    <name evidence="6" type="ORF">K6Y31_09915</name>
</gene>
<reference evidence="6 7" key="1">
    <citation type="journal article" date="2022" name="Environ. Microbiol. Rep.">
        <title>Eco-phylogenetic analyses reveal divergent evolution of vitamin B12 metabolism in the marine bacterial family 'Psychromonadaceae'.</title>
        <authorList>
            <person name="Jin X."/>
            <person name="Yang Y."/>
            <person name="Cao H."/>
            <person name="Gao B."/>
            <person name="Zhao Z."/>
        </authorList>
    </citation>
    <scope>NUCLEOTIDE SEQUENCE [LARGE SCALE GENOMIC DNA]</scope>
    <source>
        <strain evidence="6 7">MKS20</strain>
    </source>
</reference>
<evidence type="ECO:0000313" key="6">
    <source>
        <dbReference type="EMBL" id="MCE2595134.1"/>
    </source>
</evidence>
<evidence type="ECO:0000313" key="7">
    <source>
        <dbReference type="Proteomes" id="UP001201273"/>
    </source>
</evidence>
<keyword evidence="1" id="KW-1003">Cell membrane</keyword>
<dbReference type="PIRSF" id="PIRSF000180">
    <property type="entry name" value="FrdC"/>
    <property type="match status" value="1"/>
</dbReference>